<dbReference type="Bgee" id="ENSELUG00000033833">
    <property type="expression patterns" value="Expressed in ovary and 1 other cell type or tissue"/>
</dbReference>
<feature type="domain" description="B30.2/SPRY" evidence="7">
    <location>
        <begin position="276"/>
        <end position="474"/>
    </location>
</feature>
<keyword evidence="2 4" id="KW-0863">Zinc-finger</keyword>
<dbReference type="PRINTS" id="PR01407">
    <property type="entry name" value="BUTYPHLNCDUF"/>
</dbReference>
<dbReference type="GeneTree" id="ENSGT01030000234583"/>
<dbReference type="SUPFAM" id="SSF57845">
    <property type="entry name" value="B-box zinc-binding domain"/>
    <property type="match status" value="1"/>
</dbReference>
<dbReference type="InterPro" id="IPR001841">
    <property type="entry name" value="Znf_RING"/>
</dbReference>
<dbReference type="Gene3D" id="3.30.40.10">
    <property type="entry name" value="Zinc/RING finger domain, C3HC4 (zinc finger)"/>
    <property type="match status" value="1"/>
</dbReference>
<dbReference type="SUPFAM" id="SSF49899">
    <property type="entry name" value="Concanavalin A-like lectins/glucanases"/>
    <property type="match status" value="1"/>
</dbReference>
<dbReference type="InterPro" id="IPR013083">
    <property type="entry name" value="Znf_RING/FYVE/PHD"/>
</dbReference>
<dbReference type="PANTHER" id="PTHR24103">
    <property type="entry name" value="E3 UBIQUITIN-PROTEIN LIGASE TRIM"/>
    <property type="match status" value="1"/>
</dbReference>
<evidence type="ECO:0000256" key="3">
    <source>
        <dbReference type="ARBA" id="ARBA00022833"/>
    </source>
</evidence>
<dbReference type="Pfam" id="PF13445">
    <property type="entry name" value="zf-RING_UBOX"/>
    <property type="match status" value="1"/>
</dbReference>
<dbReference type="SMART" id="SM00589">
    <property type="entry name" value="PRY"/>
    <property type="match status" value="1"/>
</dbReference>
<dbReference type="PROSITE" id="PS50089">
    <property type="entry name" value="ZF_RING_2"/>
    <property type="match status" value="1"/>
</dbReference>
<dbReference type="InParanoid" id="A0A6Q2XRL4"/>
<dbReference type="AlphaFoldDB" id="A0A6Q2XRL4"/>
<dbReference type="InterPro" id="IPR003879">
    <property type="entry name" value="Butyrophylin_SPRY"/>
</dbReference>
<organism evidence="8 9">
    <name type="scientific">Esox lucius</name>
    <name type="common">Northern pike</name>
    <dbReference type="NCBI Taxonomy" id="8010"/>
    <lineage>
        <taxon>Eukaryota</taxon>
        <taxon>Metazoa</taxon>
        <taxon>Chordata</taxon>
        <taxon>Craniata</taxon>
        <taxon>Vertebrata</taxon>
        <taxon>Euteleostomi</taxon>
        <taxon>Actinopterygii</taxon>
        <taxon>Neopterygii</taxon>
        <taxon>Teleostei</taxon>
        <taxon>Protacanthopterygii</taxon>
        <taxon>Esociformes</taxon>
        <taxon>Esocidae</taxon>
        <taxon>Esox</taxon>
    </lineage>
</organism>
<dbReference type="InterPro" id="IPR043136">
    <property type="entry name" value="B30.2/SPRY_sf"/>
</dbReference>
<reference evidence="8" key="2">
    <citation type="submission" date="2020-02" db="EMBL/GenBank/DDBJ databases">
        <title>Esox lucius (northern pike) genome, fEsoLuc1, primary haplotype.</title>
        <authorList>
            <person name="Myers G."/>
            <person name="Karagic N."/>
            <person name="Meyer A."/>
            <person name="Pippel M."/>
            <person name="Reichard M."/>
            <person name="Winkler S."/>
            <person name="Tracey A."/>
            <person name="Sims Y."/>
            <person name="Howe K."/>
            <person name="Rhie A."/>
            <person name="Formenti G."/>
            <person name="Durbin R."/>
            <person name="Fedrigo O."/>
            <person name="Jarvis E.D."/>
        </authorList>
    </citation>
    <scope>NUCLEOTIDE SEQUENCE [LARGE SCALE GENOMIC DNA]</scope>
</reference>
<evidence type="ECO:0000256" key="2">
    <source>
        <dbReference type="ARBA" id="ARBA00022771"/>
    </source>
</evidence>
<dbReference type="Ensembl" id="ENSELUT00000083220.2">
    <property type="protein sequence ID" value="ENSELUP00000055822.2"/>
    <property type="gene ID" value="ENSELUG00000033833.2"/>
</dbReference>
<evidence type="ECO:0000313" key="8">
    <source>
        <dbReference type="Ensembl" id="ENSELUP00000055822.2"/>
    </source>
</evidence>
<dbReference type="KEGG" id="els:105007572"/>
<dbReference type="InterPro" id="IPR001870">
    <property type="entry name" value="B30.2/SPRY"/>
</dbReference>
<reference evidence="8" key="3">
    <citation type="submission" date="2025-08" db="UniProtKB">
        <authorList>
            <consortium name="Ensembl"/>
        </authorList>
    </citation>
    <scope>IDENTIFICATION</scope>
</reference>
<dbReference type="Proteomes" id="UP000265140">
    <property type="component" value="Chromosome 4"/>
</dbReference>
<evidence type="ECO:0000259" key="5">
    <source>
        <dbReference type="PROSITE" id="PS50089"/>
    </source>
</evidence>
<reference evidence="8" key="4">
    <citation type="submission" date="2025-09" db="UniProtKB">
        <authorList>
            <consortium name="Ensembl"/>
        </authorList>
    </citation>
    <scope>IDENTIFICATION</scope>
</reference>
<dbReference type="InterPro" id="IPR000315">
    <property type="entry name" value="Znf_B-box"/>
</dbReference>
<dbReference type="InterPro" id="IPR006574">
    <property type="entry name" value="PRY"/>
</dbReference>
<keyword evidence="1" id="KW-0479">Metal-binding</keyword>
<sequence>MASNSDFQEEDFVCPICYNIFKDPVVLPCSHSGCKTCIEDYWKHKDRQECPVCRKRSSMSLPTVSLTLKRLCEVFQQAKSNRDAHVSKKLCGQHKEKLKLFCLEDEKPVCLVCCYSSKHTGHTFRRIKEVVEDCKLSVEADLVILKEKLRLYNETKQKCDQSVKYIEMQGKVTKDQVNSHIDVLNQILENEMSKRIKAVRKEEKQVTKMVQKETESFRQYCVIMECKISEGEYFLEADIDALLLGYKDLRNKPRTQWSYPDPQPISGAFIDMVKHLGNLQVGVTQNMLRSRSYYPVILDPHTAHRDVLLNETLTGIRMKKKKERKAQDRHYDNPERFNLHPWVLASEGFDSGQNSWVVEVQDIHNCCSWTIGVLEGSVSRHGVIDKGVWSLVHQEDVYTAHSGSEEPVTLTLEKFLINVKVTLDWDKGCLTFFDTVNDLHLHTFTHNFTEKVFPYLSNNCSKHMLAILPVKSQELEIMNKN</sequence>
<dbReference type="PROSITE" id="PS50188">
    <property type="entry name" value="B302_SPRY"/>
    <property type="match status" value="1"/>
</dbReference>
<dbReference type="OrthoDB" id="1630758at2759"/>
<dbReference type="GeneID" id="105007572"/>
<keyword evidence="3" id="KW-0862">Zinc</keyword>
<dbReference type="RefSeq" id="XP_010864861.2">
    <property type="nucleotide sequence ID" value="XM_010866559.3"/>
</dbReference>
<name>A0A6Q2XRL4_ESOLU</name>
<evidence type="ECO:0008006" key="10">
    <source>
        <dbReference type="Google" id="ProtNLM"/>
    </source>
</evidence>
<evidence type="ECO:0000256" key="1">
    <source>
        <dbReference type="ARBA" id="ARBA00022723"/>
    </source>
</evidence>
<accession>A0A6Q2XRL4</accession>
<evidence type="ECO:0000313" key="9">
    <source>
        <dbReference type="Proteomes" id="UP000265140"/>
    </source>
</evidence>
<feature type="domain" description="B box-type" evidence="6">
    <location>
        <begin position="86"/>
        <end position="127"/>
    </location>
</feature>
<proteinExistence type="predicted"/>
<keyword evidence="9" id="KW-1185">Reference proteome</keyword>
<dbReference type="Gene3D" id="3.30.160.60">
    <property type="entry name" value="Classic Zinc Finger"/>
    <property type="match status" value="1"/>
</dbReference>
<dbReference type="SMART" id="SM00184">
    <property type="entry name" value="RING"/>
    <property type="match status" value="1"/>
</dbReference>
<dbReference type="SMART" id="SM00336">
    <property type="entry name" value="BBOX"/>
    <property type="match status" value="1"/>
</dbReference>
<dbReference type="Pfam" id="PF00643">
    <property type="entry name" value="zf-B_box"/>
    <property type="match status" value="1"/>
</dbReference>
<evidence type="ECO:0000256" key="4">
    <source>
        <dbReference type="PROSITE-ProRule" id="PRU00024"/>
    </source>
</evidence>
<evidence type="ECO:0000259" key="7">
    <source>
        <dbReference type="PROSITE" id="PS50188"/>
    </source>
</evidence>
<dbReference type="GO" id="GO:0008270">
    <property type="term" value="F:zinc ion binding"/>
    <property type="evidence" value="ECO:0007669"/>
    <property type="project" value="UniProtKB-KW"/>
</dbReference>
<dbReference type="Gene3D" id="2.60.120.920">
    <property type="match status" value="1"/>
</dbReference>
<dbReference type="InterPro" id="IPR027370">
    <property type="entry name" value="Znf-RING_euk"/>
</dbReference>
<evidence type="ECO:0000259" key="6">
    <source>
        <dbReference type="PROSITE" id="PS50119"/>
    </source>
</evidence>
<dbReference type="InterPro" id="IPR050143">
    <property type="entry name" value="TRIM/RBCC"/>
</dbReference>
<dbReference type="PROSITE" id="PS50119">
    <property type="entry name" value="ZF_BBOX"/>
    <property type="match status" value="1"/>
</dbReference>
<dbReference type="SUPFAM" id="SSF57850">
    <property type="entry name" value="RING/U-box"/>
    <property type="match status" value="1"/>
</dbReference>
<dbReference type="Pfam" id="PF13765">
    <property type="entry name" value="PRY"/>
    <property type="match status" value="1"/>
</dbReference>
<dbReference type="InterPro" id="IPR013320">
    <property type="entry name" value="ConA-like_dom_sf"/>
</dbReference>
<feature type="domain" description="RING-type" evidence="5">
    <location>
        <begin position="14"/>
        <end position="54"/>
    </location>
</feature>
<reference evidence="9" key="1">
    <citation type="journal article" date="2014" name="PLoS ONE">
        <title>The genome and linkage map of the northern pike (Esox lucius): conserved synteny revealed between the salmonid sister group and the Neoteleostei.</title>
        <authorList>
            <person name="Rondeau E.B."/>
            <person name="Minkley D.R."/>
            <person name="Leong J.S."/>
            <person name="Messmer A.M."/>
            <person name="Jantzen J.R."/>
            <person name="von Schalburg K.R."/>
            <person name="Lemon C."/>
            <person name="Bird N.H."/>
            <person name="Koop B.F."/>
        </authorList>
    </citation>
    <scope>NUCLEOTIDE SEQUENCE</scope>
</reference>
<protein>
    <recommendedName>
        <fullName evidence="10">Tripartite motif-containing protein 35-like</fullName>
    </recommendedName>
</protein>